<sequence length="93" mass="10539">MYGIDLHSNKDGYFKFGNNKCQIFALLPFERQITVSEVSPVGLELVKFKSDQLNRVEVSIHLTDKQAIELSTLLYGHKAFAFNKVTLGRIIGH</sequence>
<dbReference type="EMBL" id="AVOT02002635">
    <property type="protein sequence ID" value="MBW0471027.1"/>
    <property type="molecule type" value="Genomic_DNA"/>
</dbReference>
<comment type="caution">
    <text evidence="1">The sequence shown here is derived from an EMBL/GenBank/DDBJ whole genome shotgun (WGS) entry which is preliminary data.</text>
</comment>
<reference evidence="1" key="1">
    <citation type="submission" date="2021-03" db="EMBL/GenBank/DDBJ databases">
        <title>Draft genome sequence of rust myrtle Austropuccinia psidii MF-1, a brazilian biotype.</title>
        <authorList>
            <person name="Quecine M.C."/>
            <person name="Pachon D.M.R."/>
            <person name="Bonatelli M.L."/>
            <person name="Correr F.H."/>
            <person name="Franceschini L.M."/>
            <person name="Leite T.F."/>
            <person name="Margarido G.R.A."/>
            <person name="Almeida C.A."/>
            <person name="Ferrarezi J.A."/>
            <person name="Labate C.A."/>
        </authorList>
    </citation>
    <scope>NUCLEOTIDE SEQUENCE</scope>
    <source>
        <strain evidence="1">MF-1</strain>
    </source>
</reference>
<keyword evidence="2" id="KW-1185">Reference proteome</keyword>
<evidence type="ECO:0000313" key="1">
    <source>
        <dbReference type="EMBL" id="MBW0471027.1"/>
    </source>
</evidence>
<proteinExistence type="predicted"/>
<dbReference type="Proteomes" id="UP000765509">
    <property type="component" value="Unassembled WGS sequence"/>
</dbReference>
<dbReference type="AlphaFoldDB" id="A0A9Q3GLH4"/>
<organism evidence="1 2">
    <name type="scientific">Austropuccinia psidii MF-1</name>
    <dbReference type="NCBI Taxonomy" id="1389203"/>
    <lineage>
        <taxon>Eukaryota</taxon>
        <taxon>Fungi</taxon>
        <taxon>Dikarya</taxon>
        <taxon>Basidiomycota</taxon>
        <taxon>Pucciniomycotina</taxon>
        <taxon>Pucciniomycetes</taxon>
        <taxon>Pucciniales</taxon>
        <taxon>Sphaerophragmiaceae</taxon>
        <taxon>Austropuccinia</taxon>
    </lineage>
</organism>
<evidence type="ECO:0000313" key="2">
    <source>
        <dbReference type="Proteomes" id="UP000765509"/>
    </source>
</evidence>
<accession>A0A9Q3GLH4</accession>
<name>A0A9Q3GLH4_9BASI</name>
<protein>
    <submittedName>
        <fullName evidence="1">Uncharacterized protein</fullName>
    </submittedName>
</protein>
<gene>
    <name evidence="1" type="ORF">O181_010742</name>
</gene>